<dbReference type="Proteomes" id="UP000011064">
    <property type="component" value="Unassembled WGS sequence"/>
</dbReference>
<evidence type="ECO:0000313" key="1">
    <source>
        <dbReference type="EMBL" id="ELR09718.1"/>
    </source>
</evidence>
<evidence type="ECO:0000313" key="2">
    <source>
        <dbReference type="Proteomes" id="UP000011064"/>
    </source>
</evidence>
<reference evidence="2" key="1">
    <citation type="submission" date="2010-09" db="EMBL/GenBank/DDBJ databases">
        <title>The genome sequence of Geomyces destructans 20631-21.</title>
        <authorList>
            <consortium name="The Broad Institute Genome Sequencing Platform"/>
            <person name="Cuomo C.A."/>
            <person name="Blehert D.S."/>
            <person name="Lorch J.M."/>
            <person name="Young S.K."/>
            <person name="Zeng Q."/>
            <person name="Gargeya S."/>
            <person name="Fitzgerald M."/>
            <person name="Haas B."/>
            <person name="Abouelleil A."/>
            <person name="Alvarado L."/>
            <person name="Arachchi H.M."/>
            <person name="Berlin A."/>
            <person name="Brown A."/>
            <person name="Chapman S.B."/>
            <person name="Chen Z."/>
            <person name="Dunbar C."/>
            <person name="Freedman E."/>
            <person name="Gearin G."/>
            <person name="Gellesch M."/>
            <person name="Goldberg J."/>
            <person name="Griggs A."/>
            <person name="Gujja S."/>
            <person name="Heiman D."/>
            <person name="Howarth C."/>
            <person name="Larson L."/>
            <person name="Lui A."/>
            <person name="MacDonald P.J.P."/>
            <person name="Montmayeur A."/>
            <person name="Murphy C."/>
            <person name="Neiman D."/>
            <person name="Pearson M."/>
            <person name="Priest M."/>
            <person name="Roberts A."/>
            <person name="Saif S."/>
            <person name="Shea T."/>
            <person name="Shenoy N."/>
            <person name="Sisk P."/>
            <person name="Stolte C."/>
            <person name="Sykes S."/>
            <person name="Wortman J."/>
            <person name="Nusbaum C."/>
            <person name="Birren B."/>
        </authorList>
    </citation>
    <scope>NUCLEOTIDE SEQUENCE [LARGE SCALE GENOMIC DNA]</scope>
    <source>
        <strain evidence="2">ATCC MYA-4855 / 20631-21</strain>
    </source>
</reference>
<sequence length="102" mass="11482">MESRNDVVWAKKSMEPYTAEHGSVWLGTEENAGGFHCTRGLLLTTPCLVLKAQEVSLHFPRCHDRYDAPMHERTESTERVDIVSKPTLGGQALARMQECPIQ</sequence>
<dbReference type="EMBL" id="GL573242">
    <property type="protein sequence ID" value="ELR09718.1"/>
    <property type="molecule type" value="Genomic_DNA"/>
</dbReference>
<keyword evidence="2" id="KW-1185">Reference proteome</keyword>
<dbReference type="VEuPathDB" id="FungiDB:GMDG_04204"/>
<accession>L8GAP6</accession>
<dbReference type="InParanoid" id="L8GAP6"/>
<organism evidence="1 2">
    <name type="scientific">Pseudogymnoascus destructans (strain ATCC MYA-4855 / 20631-21)</name>
    <name type="common">Bat white-nose syndrome fungus</name>
    <name type="synonym">Geomyces destructans</name>
    <dbReference type="NCBI Taxonomy" id="658429"/>
    <lineage>
        <taxon>Eukaryota</taxon>
        <taxon>Fungi</taxon>
        <taxon>Dikarya</taxon>
        <taxon>Ascomycota</taxon>
        <taxon>Pezizomycotina</taxon>
        <taxon>Leotiomycetes</taxon>
        <taxon>Thelebolales</taxon>
        <taxon>Thelebolaceae</taxon>
        <taxon>Pseudogymnoascus</taxon>
    </lineage>
</organism>
<proteinExistence type="predicted"/>
<protein>
    <submittedName>
        <fullName evidence="1">Uncharacterized protein</fullName>
    </submittedName>
</protein>
<dbReference type="AlphaFoldDB" id="L8GAP6"/>
<dbReference type="HOGENOM" id="CLU_2278666_0_0_1"/>
<gene>
    <name evidence="1" type="ORF">GMDG_04204</name>
</gene>
<name>L8GAP6_PSED2</name>